<proteinExistence type="predicted"/>
<evidence type="ECO:0000256" key="1">
    <source>
        <dbReference type="SAM" id="Phobius"/>
    </source>
</evidence>
<evidence type="ECO:0008006" key="4">
    <source>
        <dbReference type="Google" id="ProtNLM"/>
    </source>
</evidence>
<feature type="transmembrane region" description="Helical" evidence="1">
    <location>
        <begin position="20"/>
        <end position="46"/>
    </location>
</feature>
<sequence length="107" mass="11036">MSAVKSAKAARPRLQSAHWFGKTCAGVVLGLVIAVAASGLFAWFGPGGIAPDGGKNQFNMWLVAPVWAGVISGVFLFRDSLRAWAWLGAVAAALSAALLLRVVTGGQ</sequence>
<protein>
    <recommendedName>
        <fullName evidence="4">Transmembrane protein</fullName>
    </recommendedName>
</protein>
<keyword evidence="3" id="KW-1185">Reference proteome</keyword>
<dbReference type="RefSeq" id="WP_122102133.1">
    <property type="nucleotide sequence ID" value="NZ_RFLY01000015.1"/>
</dbReference>
<keyword evidence="1" id="KW-0472">Membrane</keyword>
<gene>
    <name evidence="2" type="ORF">EBB59_10210</name>
</gene>
<dbReference type="EMBL" id="RFLY01000015">
    <property type="protein sequence ID" value="RMH89539.1"/>
    <property type="molecule type" value="Genomic_DNA"/>
</dbReference>
<comment type="caution">
    <text evidence="2">The sequence shown here is derived from an EMBL/GenBank/DDBJ whole genome shotgun (WGS) entry which is preliminary data.</text>
</comment>
<feature type="transmembrane region" description="Helical" evidence="1">
    <location>
        <begin position="84"/>
        <end position="103"/>
    </location>
</feature>
<reference evidence="2 3" key="1">
    <citation type="submission" date="2018-10" db="EMBL/GenBank/DDBJ databases">
        <title>Proposal of Lysobacter pythonis sp. nov. isolated from royal pythons (Python regius).</title>
        <authorList>
            <person name="Hans-Juergen B."/>
            <person name="Huptas C."/>
            <person name="Sandra B."/>
            <person name="Igor L."/>
            <person name="Joachim S."/>
            <person name="Siegfried S."/>
            <person name="Mareike W."/>
            <person name="Peter K."/>
        </authorList>
    </citation>
    <scope>NUCLEOTIDE SEQUENCE [LARGE SCALE GENOMIC DNA]</scope>
    <source>
        <strain evidence="2 3">4284/11</strain>
    </source>
</reference>
<accession>A0A3M2HQB4</accession>
<keyword evidence="1" id="KW-1133">Transmembrane helix</keyword>
<dbReference type="Proteomes" id="UP000275012">
    <property type="component" value="Unassembled WGS sequence"/>
</dbReference>
<evidence type="ECO:0000313" key="3">
    <source>
        <dbReference type="Proteomes" id="UP000275012"/>
    </source>
</evidence>
<keyword evidence="1" id="KW-0812">Transmembrane</keyword>
<dbReference type="AlphaFoldDB" id="A0A3M2HQB4"/>
<name>A0A3M2HQB4_9GAMM</name>
<organism evidence="2 3">
    <name type="scientific">Solilutibacter pythonis</name>
    <dbReference type="NCBI Taxonomy" id="2483112"/>
    <lineage>
        <taxon>Bacteria</taxon>
        <taxon>Pseudomonadati</taxon>
        <taxon>Pseudomonadota</taxon>
        <taxon>Gammaproteobacteria</taxon>
        <taxon>Lysobacterales</taxon>
        <taxon>Lysobacteraceae</taxon>
        <taxon>Solilutibacter</taxon>
    </lineage>
</organism>
<evidence type="ECO:0000313" key="2">
    <source>
        <dbReference type="EMBL" id="RMH89539.1"/>
    </source>
</evidence>
<dbReference type="OrthoDB" id="7509319at2"/>
<feature type="transmembrane region" description="Helical" evidence="1">
    <location>
        <begin position="58"/>
        <end position="77"/>
    </location>
</feature>